<proteinExistence type="predicted"/>
<organism evidence="1 2">
    <name type="scientific">Chlamydia psittaci 99DC5</name>
    <dbReference type="NCBI Taxonomy" id="1112251"/>
    <lineage>
        <taxon>Bacteria</taxon>
        <taxon>Pseudomonadati</taxon>
        <taxon>Chlamydiota</taxon>
        <taxon>Chlamydiia</taxon>
        <taxon>Chlamydiales</taxon>
        <taxon>Chlamydiaceae</taxon>
        <taxon>Chlamydia/Chlamydophila group</taxon>
        <taxon>Chlamydia</taxon>
    </lineage>
</organism>
<evidence type="ECO:0008006" key="3">
    <source>
        <dbReference type="Google" id="ProtNLM"/>
    </source>
</evidence>
<keyword evidence="2" id="KW-1185">Reference proteome</keyword>
<accession>A0ABP2X434</accession>
<sequence>MSFQKIRKLLKKFFRAFLSFKSCSMNLSKIGRPQLIRSSIPVDYTPGEVYDLEKIYQDLNLRLFEGSLNLKIGWFGRARSGNAFRVVLGSYHEEEKLIRIHRSLDRDDIPLFFMQYIIYHEMVHSVVPREYSRSGRTIFHGKKFKECEKRFPLYESAIAWEKANIYVLLQGYKSRIGKKDGRT</sequence>
<dbReference type="GeneID" id="12242452"/>
<dbReference type="RefSeq" id="WP_006342843.1">
    <property type="nucleotide sequence ID" value="NZ_KE356190.1"/>
</dbReference>
<protein>
    <recommendedName>
        <fullName evidence="3">SprT-like family protein</fullName>
    </recommendedName>
</protein>
<evidence type="ECO:0000313" key="2">
    <source>
        <dbReference type="Proteomes" id="UP000014627"/>
    </source>
</evidence>
<comment type="caution">
    <text evidence="1">The sequence shown here is derived from an EMBL/GenBank/DDBJ whole genome shotgun (WGS) entry which is preliminary data.</text>
</comment>
<name>A0ABP2X434_CHLPS</name>
<reference evidence="1 2" key="1">
    <citation type="submission" date="2013-04" db="EMBL/GenBank/DDBJ databases">
        <title>Genome sequence of Chlamydia psittaci 99DC5.</title>
        <authorList>
            <person name="Huot-Creasy H."/>
            <person name="McCracken C.L."/>
            <person name="Humphries M."/>
            <person name="Sachse K."/>
            <person name="Laroucau K."/>
            <person name="Bavoil P."/>
            <person name="Myers G.S."/>
        </authorList>
    </citation>
    <scope>NUCLEOTIDE SEQUENCE [LARGE SCALE GENOMIC DNA]</scope>
    <source>
        <strain evidence="1 2">99DC5</strain>
    </source>
</reference>
<dbReference type="Proteomes" id="UP000014627">
    <property type="component" value="Unassembled WGS sequence"/>
</dbReference>
<evidence type="ECO:0000313" key="1">
    <source>
        <dbReference type="EMBL" id="EPJ28384.1"/>
    </source>
</evidence>
<dbReference type="EMBL" id="ATLC01000045">
    <property type="protein sequence ID" value="EPJ28384.1"/>
    <property type="molecule type" value="Genomic_DNA"/>
</dbReference>
<gene>
    <name evidence="1" type="ORF">CP99DC5_0605</name>
</gene>